<dbReference type="EnsemblMetazoa" id="PPA38012.1">
    <property type="protein sequence ID" value="PPA38012.1"/>
    <property type="gene ID" value="WBGene00276381"/>
</dbReference>
<accession>A0A8R1UQA5</accession>
<reference evidence="1" key="2">
    <citation type="submission" date="2022-06" db="UniProtKB">
        <authorList>
            <consortium name="EnsemblMetazoa"/>
        </authorList>
    </citation>
    <scope>IDENTIFICATION</scope>
    <source>
        <strain evidence="1">PS312</strain>
    </source>
</reference>
<accession>A0A454XVS9</accession>
<organism evidence="1 2">
    <name type="scientific">Pristionchus pacificus</name>
    <name type="common">Parasitic nematode worm</name>
    <dbReference type="NCBI Taxonomy" id="54126"/>
    <lineage>
        <taxon>Eukaryota</taxon>
        <taxon>Metazoa</taxon>
        <taxon>Ecdysozoa</taxon>
        <taxon>Nematoda</taxon>
        <taxon>Chromadorea</taxon>
        <taxon>Rhabditida</taxon>
        <taxon>Rhabditina</taxon>
        <taxon>Diplogasteromorpha</taxon>
        <taxon>Diplogasteroidea</taxon>
        <taxon>Neodiplogasteridae</taxon>
        <taxon>Pristionchus</taxon>
    </lineage>
</organism>
<reference evidence="2" key="1">
    <citation type="journal article" date="2008" name="Nat. Genet.">
        <title>The Pristionchus pacificus genome provides a unique perspective on nematode lifestyle and parasitism.</title>
        <authorList>
            <person name="Dieterich C."/>
            <person name="Clifton S.W."/>
            <person name="Schuster L.N."/>
            <person name="Chinwalla A."/>
            <person name="Delehaunty K."/>
            <person name="Dinkelacker I."/>
            <person name="Fulton L."/>
            <person name="Fulton R."/>
            <person name="Godfrey J."/>
            <person name="Minx P."/>
            <person name="Mitreva M."/>
            <person name="Roeseler W."/>
            <person name="Tian H."/>
            <person name="Witte H."/>
            <person name="Yang S.P."/>
            <person name="Wilson R.K."/>
            <person name="Sommer R.J."/>
        </authorList>
    </citation>
    <scope>NUCLEOTIDE SEQUENCE [LARGE SCALE GENOMIC DNA]</scope>
    <source>
        <strain evidence="2">PS312</strain>
    </source>
</reference>
<evidence type="ECO:0000313" key="1">
    <source>
        <dbReference type="EnsemblMetazoa" id="PPA38012.1"/>
    </source>
</evidence>
<sequence length="156" mass="18420">MTSSFQPTYARLCALHSEAKQTLADFKSVINSFNDVDDFTQLEDKDKELDTALSLCSLSVVEKLTRRIELIERRKVLRQRLFGLPVQEKKLYERTFLQLSLFCELCGLGYFNERKSRREMVERVRSWLDDFLFTDDKQDISKKGRALKEFHDRVVV</sequence>
<name>A0A454XVS9_PRIPA</name>
<protein>
    <submittedName>
        <fullName evidence="1">Uncharacterized protein</fullName>
    </submittedName>
</protein>
<dbReference type="Proteomes" id="UP000005239">
    <property type="component" value="Unassembled WGS sequence"/>
</dbReference>
<proteinExistence type="predicted"/>
<keyword evidence="2" id="KW-1185">Reference proteome</keyword>
<dbReference type="AlphaFoldDB" id="A0A454XVS9"/>
<gene>
    <name evidence="1" type="primary">WBGene00276381</name>
</gene>
<evidence type="ECO:0000313" key="2">
    <source>
        <dbReference type="Proteomes" id="UP000005239"/>
    </source>
</evidence>